<sequence>MAKIWKTGVAHSAALRGMPPVSSSRSRGRKPRSAANLRARKKARAARRRDAAEGEHTASRTPSEGTTAEDRASEAAGTSMSEASEPGERPQGKARKSVSGVTKGATWEVARRFLRRLRDARRAFVYTAMVKNDFAVGGRRGARVLEETPLVDGINVVAAYNHSFVGHCIVLTVKGNKRLIYDLKEGKPVLSAEDWINFYAFVRPFIVFK</sequence>
<comment type="caution">
    <text evidence="2">The sequence shown here is derived from an EMBL/GenBank/DDBJ whole genome shotgun (WGS) entry which is preliminary data.</text>
</comment>
<protein>
    <submittedName>
        <fullName evidence="2">Uncharacterized protein</fullName>
    </submittedName>
</protein>
<organism evidence="2 5">
    <name type="scientific">Phytophthora fragariae</name>
    <dbReference type="NCBI Taxonomy" id="53985"/>
    <lineage>
        <taxon>Eukaryota</taxon>
        <taxon>Sar</taxon>
        <taxon>Stramenopiles</taxon>
        <taxon>Oomycota</taxon>
        <taxon>Peronosporomycetes</taxon>
        <taxon>Peronosporales</taxon>
        <taxon>Peronosporaceae</taxon>
        <taxon>Phytophthora</taxon>
    </lineage>
</organism>
<gene>
    <name evidence="3" type="ORF">PF006_g16660</name>
    <name evidence="2" type="ORF">PF011_g14215</name>
</gene>
<feature type="compositionally biased region" description="Basic and acidic residues" evidence="1">
    <location>
        <begin position="48"/>
        <end position="58"/>
    </location>
</feature>
<dbReference type="Proteomes" id="UP000440732">
    <property type="component" value="Unassembled WGS sequence"/>
</dbReference>
<evidence type="ECO:0000313" key="3">
    <source>
        <dbReference type="EMBL" id="KAE9126734.1"/>
    </source>
</evidence>
<name>A0A6A3K430_9STRA</name>
<dbReference type="AlphaFoldDB" id="A0A6A3K430"/>
<reference evidence="2 5" key="1">
    <citation type="submission" date="2018-09" db="EMBL/GenBank/DDBJ databases">
        <title>Genomic investigation of the strawberry pathogen Phytophthora fragariae indicates pathogenicity is determined by transcriptional variation in three key races.</title>
        <authorList>
            <person name="Adams T.M."/>
            <person name="Armitage A.D."/>
            <person name="Sobczyk M.K."/>
            <person name="Bates H.J."/>
            <person name="Dunwell J.M."/>
            <person name="Nellist C.F."/>
            <person name="Harrison R.J."/>
        </authorList>
    </citation>
    <scope>NUCLEOTIDE SEQUENCE [LARGE SCALE GENOMIC DNA]</scope>
    <source>
        <strain evidence="3 4">NOV-5</strain>
        <strain evidence="2 5">SCRP245</strain>
    </source>
</reference>
<dbReference type="EMBL" id="QXFW01000910">
    <property type="protein sequence ID" value="KAE9000357.1"/>
    <property type="molecule type" value="Genomic_DNA"/>
</dbReference>
<feature type="compositionally biased region" description="Basic residues" evidence="1">
    <location>
        <begin position="26"/>
        <end position="47"/>
    </location>
</feature>
<dbReference type="EMBL" id="QXGA01001174">
    <property type="protein sequence ID" value="KAE9126734.1"/>
    <property type="molecule type" value="Genomic_DNA"/>
</dbReference>
<feature type="region of interest" description="Disordered" evidence="1">
    <location>
        <begin position="1"/>
        <end position="101"/>
    </location>
</feature>
<feature type="compositionally biased region" description="Low complexity" evidence="1">
    <location>
        <begin position="16"/>
        <end position="25"/>
    </location>
</feature>
<evidence type="ECO:0000313" key="4">
    <source>
        <dbReference type="Proteomes" id="UP000440732"/>
    </source>
</evidence>
<evidence type="ECO:0000313" key="2">
    <source>
        <dbReference type="EMBL" id="KAE9000357.1"/>
    </source>
</evidence>
<accession>A0A6A3K430</accession>
<evidence type="ECO:0000313" key="5">
    <source>
        <dbReference type="Proteomes" id="UP000460718"/>
    </source>
</evidence>
<proteinExistence type="predicted"/>
<dbReference type="Proteomes" id="UP000460718">
    <property type="component" value="Unassembled WGS sequence"/>
</dbReference>
<evidence type="ECO:0000256" key="1">
    <source>
        <dbReference type="SAM" id="MobiDB-lite"/>
    </source>
</evidence>